<organism evidence="1 2">
    <name type="scientific">Teratosphaeria destructans</name>
    <dbReference type="NCBI Taxonomy" id="418781"/>
    <lineage>
        <taxon>Eukaryota</taxon>
        <taxon>Fungi</taxon>
        <taxon>Dikarya</taxon>
        <taxon>Ascomycota</taxon>
        <taxon>Pezizomycotina</taxon>
        <taxon>Dothideomycetes</taxon>
        <taxon>Dothideomycetidae</taxon>
        <taxon>Mycosphaerellales</taxon>
        <taxon>Teratosphaeriaceae</taxon>
        <taxon>Teratosphaeria</taxon>
    </lineage>
</organism>
<dbReference type="EMBL" id="RIBY02001169">
    <property type="protein sequence ID" value="KAH9831880.1"/>
    <property type="molecule type" value="Genomic_DNA"/>
</dbReference>
<accession>A0A9W7W443</accession>
<proteinExistence type="predicted"/>
<gene>
    <name evidence="1" type="ORF">Tdes44962_MAKER08887</name>
</gene>
<evidence type="ECO:0000313" key="1">
    <source>
        <dbReference type="EMBL" id="KAH9831880.1"/>
    </source>
</evidence>
<comment type="caution">
    <text evidence="1">The sequence shown here is derived from an EMBL/GenBank/DDBJ whole genome shotgun (WGS) entry which is preliminary data.</text>
</comment>
<reference evidence="1 2" key="2">
    <citation type="journal article" date="2021" name="Curr. Genet.">
        <title>Genetic response to nitrogen starvation in the aggressive Eucalyptus foliar pathogen Teratosphaeria destructans.</title>
        <authorList>
            <person name="Havenga M."/>
            <person name="Wingfield B.D."/>
            <person name="Wingfield M.J."/>
            <person name="Dreyer L.L."/>
            <person name="Roets F."/>
            <person name="Aylward J."/>
        </authorList>
    </citation>
    <scope>NUCLEOTIDE SEQUENCE [LARGE SCALE GENOMIC DNA]</scope>
    <source>
        <strain evidence="1">CMW44962</strain>
    </source>
</reference>
<sequence length="114" mass="11959">MRPVPSMDKWFISRPLAPPSSKSAAAFLNNGSTENSNSIFFNLNCSKLAARVASADRAAFFFFGFLTPSSPSSSSSPSSPSCSSSAPLLFLLPLSAKPLNSLPVSVATLSTRLV</sequence>
<evidence type="ECO:0000313" key="2">
    <source>
        <dbReference type="Proteomes" id="UP001138500"/>
    </source>
</evidence>
<name>A0A9W7W443_9PEZI</name>
<dbReference type="AlphaFoldDB" id="A0A9W7W443"/>
<protein>
    <submittedName>
        <fullName evidence="1">Uncharacterized protein</fullName>
    </submittedName>
</protein>
<dbReference type="Proteomes" id="UP001138500">
    <property type="component" value="Unassembled WGS sequence"/>
</dbReference>
<reference evidence="1 2" key="1">
    <citation type="journal article" date="2018" name="IMA Fungus">
        <title>IMA Genome-F 10: Nine draft genome sequences of Claviceps purpurea s.lat., including C. arundinis, C. humidiphila, and C. cf. spartinae, pseudomolecules for the pitch canker pathogen Fusarium circinatum, draft genome of Davidsoniella eucalypti, Grosmannia galeiformis, Quambalaria eucalypti, and Teratosphaeria destructans.</title>
        <authorList>
            <person name="Wingfield B.D."/>
            <person name="Liu M."/>
            <person name="Nguyen H.D."/>
            <person name="Lane F.A."/>
            <person name="Morgan S.W."/>
            <person name="De Vos L."/>
            <person name="Wilken P.M."/>
            <person name="Duong T.A."/>
            <person name="Aylward J."/>
            <person name="Coetzee M.P."/>
            <person name="Dadej K."/>
            <person name="De Beer Z.W."/>
            <person name="Findlay W."/>
            <person name="Havenga M."/>
            <person name="Kolarik M."/>
            <person name="Menzies J.G."/>
            <person name="Naidoo K."/>
            <person name="Pochopski O."/>
            <person name="Shoukouhi P."/>
            <person name="Santana Q.C."/>
            <person name="Seifert K.A."/>
            <person name="Soal N."/>
            <person name="Steenkamp E.T."/>
            <person name="Tatham C.T."/>
            <person name="van der Nest M.A."/>
            <person name="Wingfield M.J."/>
        </authorList>
    </citation>
    <scope>NUCLEOTIDE SEQUENCE [LARGE SCALE GENOMIC DNA]</scope>
    <source>
        <strain evidence="1">CMW44962</strain>
    </source>
</reference>
<keyword evidence="2" id="KW-1185">Reference proteome</keyword>